<dbReference type="CDD" id="cd12183">
    <property type="entry name" value="LDH_like_2"/>
    <property type="match status" value="1"/>
</dbReference>
<evidence type="ECO:0000313" key="8">
    <source>
        <dbReference type="Proteomes" id="UP000006251"/>
    </source>
</evidence>
<proteinExistence type="inferred from homology"/>
<dbReference type="InterPro" id="IPR036291">
    <property type="entry name" value="NAD(P)-bd_dom_sf"/>
</dbReference>
<feature type="domain" description="D-isomer specific 2-hydroxyacid dehydrogenase catalytic" evidence="5">
    <location>
        <begin position="51"/>
        <end position="371"/>
    </location>
</feature>
<dbReference type="Pfam" id="PF02826">
    <property type="entry name" value="2-Hacid_dh_C"/>
    <property type="match status" value="1"/>
</dbReference>
<dbReference type="SUPFAM" id="SSF51735">
    <property type="entry name" value="NAD(P)-binding Rossmann-fold domains"/>
    <property type="match status" value="1"/>
</dbReference>
<gene>
    <name evidence="7" type="primary">ddh</name>
    <name evidence="7" type="ORF">GPAL_3223</name>
</gene>
<dbReference type="Gene3D" id="3.40.50.720">
    <property type="entry name" value="NAD(P)-binding Rossmann-like Domain"/>
    <property type="match status" value="2"/>
</dbReference>
<dbReference type="GO" id="GO:0051287">
    <property type="term" value="F:NAD binding"/>
    <property type="evidence" value="ECO:0007669"/>
    <property type="project" value="InterPro"/>
</dbReference>
<dbReference type="GO" id="GO:0016616">
    <property type="term" value="F:oxidoreductase activity, acting on the CH-OH group of donors, NAD or NADP as acceptor"/>
    <property type="evidence" value="ECO:0007669"/>
    <property type="project" value="InterPro"/>
</dbReference>
<dbReference type="InterPro" id="IPR006139">
    <property type="entry name" value="D-isomer_2_OHA_DH_cat_dom"/>
</dbReference>
<dbReference type="SUPFAM" id="SSF52283">
    <property type="entry name" value="Formate/glycerate dehydrogenase catalytic domain-like"/>
    <property type="match status" value="1"/>
</dbReference>
<comment type="similarity">
    <text evidence="1 4">Belongs to the D-isomer specific 2-hydroxyacid dehydrogenase family.</text>
</comment>
<organism evidence="7 8">
    <name type="scientific">Brumicola pallidula DSM 14239 = ACAM 615</name>
    <dbReference type="NCBI Taxonomy" id="1121922"/>
    <lineage>
        <taxon>Bacteria</taxon>
        <taxon>Pseudomonadati</taxon>
        <taxon>Pseudomonadota</taxon>
        <taxon>Gammaproteobacteria</taxon>
        <taxon>Alteromonadales</taxon>
        <taxon>Alteromonadaceae</taxon>
        <taxon>Brumicola</taxon>
    </lineage>
</organism>
<dbReference type="InterPro" id="IPR029753">
    <property type="entry name" value="D-isomer_DH_CS"/>
</dbReference>
<keyword evidence="3" id="KW-0520">NAD</keyword>
<dbReference type="EMBL" id="BAEQ01000052">
    <property type="protein sequence ID" value="GAC30074.1"/>
    <property type="molecule type" value="Genomic_DNA"/>
</dbReference>
<feature type="domain" description="D-isomer specific 2-hydroxyacid dehydrogenase NAD-binding" evidence="6">
    <location>
        <begin position="157"/>
        <end position="345"/>
    </location>
</feature>
<dbReference type="PANTHER" id="PTHR43026">
    <property type="entry name" value="2-HYDROXYACID DEHYDROGENASE HOMOLOG 1-RELATED"/>
    <property type="match status" value="1"/>
</dbReference>
<dbReference type="PROSITE" id="PS00670">
    <property type="entry name" value="D_2_HYDROXYACID_DH_2"/>
    <property type="match status" value="1"/>
</dbReference>
<protein>
    <submittedName>
        <fullName evidence="7">2-hydroxyacid dehydrogenase homolog</fullName>
    </submittedName>
</protein>
<evidence type="ECO:0000259" key="5">
    <source>
        <dbReference type="Pfam" id="PF00389"/>
    </source>
</evidence>
<evidence type="ECO:0000259" key="6">
    <source>
        <dbReference type="Pfam" id="PF02826"/>
    </source>
</evidence>
<evidence type="ECO:0000256" key="3">
    <source>
        <dbReference type="ARBA" id="ARBA00023027"/>
    </source>
</evidence>
<keyword evidence="2 4" id="KW-0560">Oxidoreductase</keyword>
<evidence type="ECO:0000256" key="2">
    <source>
        <dbReference type="ARBA" id="ARBA00023002"/>
    </source>
</evidence>
<keyword evidence="8" id="KW-1185">Reference proteome</keyword>
<sequence>MGNRDTDRLKVVNQLLADHEGISASIYQQIIEVLETQHETYGYNSKKQLKVAMFDARSYDIAAFNAENHAHIHAINIQSSLNEVSAIQAKGCLAICVFVNDDCSEPVIAKLAAYGVKLIALRCAGFNNVDLSACKQHRIDVVRVPEYSPHAVAEHTVALMMMLNRKLHQAYMRNKNGQYVLDGLVGFDMYGKTVGVVGVGKIGRCLITILLGFGCKVLAYDIELDPALQANPFVDFVSLETLFESSDIITLHAPLTNQTYHMIDENALNKMKQEVMIINTSRGALIDTKALVQGLKSGKIGSAGLDVYEEEASIFFHDKSGEVITDDVFARLTTFNNVVITSHQGFLTKEALSNIAQTTLENFAEFIEGKRGDELTCVVSD</sequence>
<dbReference type="InterPro" id="IPR029752">
    <property type="entry name" value="D-isomer_DH_CS1"/>
</dbReference>
<dbReference type="STRING" id="1121922.GCA_000428905_00171"/>
<dbReference type="Proteomes" id="UP000006251">
    <property type="component" value="Unassembled WGS sequence"/>
</dbReference>
<dbReference type="RefSeq" id="WP_006013809.1">
    <property type="nucleotide sequence ID" value="NZ_BAEQ01000052.1"/>
</dbReference>
<dbReference type="InterPro" id="IPR058205">
    <property type="entry name" value="D-LDH-like"/>
</dbReference>
<evidence type="ECO:0000313" key="7">
    <source>
        <dbReference type="EMBL" id="GAC30074.1"/>
    </source>
</evidence>
<dbReference type="Pfam" id="PF00389">
    <property type="entry name" value="2-Hacid_dh"/>
    <property type="match status" value="1"/>
</dbReference>
<evidence type="ECO:0000256" key="1">
    <source>
        <dbReference type="ARBA" id="ARBA00005854"/>
    </source>
</evidence>
<accession>K6YBF6</accession>
<dbReference type="PANTHER" id="PTHR43026:SF1">
    <property type="entry name" value="2-HYDROXYACID DEHYDROGENASE HOMOLOG 1-RELATED"/>
    <property type="match status" value="1"/>
</dbReference>
<name>K6YBF6_9ALTE</name>
<dbReference type="PROSITE" id="PS00065">
    <property type="entry name" value="D_2_HYDROXYACID_DH_1"/>
    <property type="match status" value="1"/>
</dbReference>
<reference evidence="8" key="1">
    <citation type="journal article" date="2014" name="Environ. Microbiol.">
        <title>Comparative genomics of the marine bacterial genus Glaciecola reveals the high degree of genomic diversity and genomic characteristic for cold adaptation.</title>
        <authorList>
            <person name="Qin Q.L."/>
            <person name="Xie B.B."/>
            <person name="Yu Y."/>
            <person name="Shu Y.L."/>
            <person name="Rong J.C."/>
            <person name="Zhang Y.J."/>
            <person name="Zhao D.L."/>
            <person name="Chen X.L."/>
            <person name="Zhang X.Y."/>
            <person name="Chen B."/>
            <person name="Zhou B.C."/>
            <person name="Zhang Y.Z."/>
        </authorList>
    </citation>
    <scope>NUCLEOTIDE SEQUENCE [LARGE SCALE GENOMIC DNA]</scope>
    <source>
        <strain evidence="8">ACAM 615</strain>
    </source>
</reference>
<dbReference type="AlphaFoldDB" id="K6YBF6"/>
<dbReference type="InterPro" id="IPR006140">
    <property type="entry name" value="D-isomer_DH_NAD-bd"/>
</dbReference>
<comment type="caution">
    <text evidence="7">The sequence shown here is derived from an EMBL/GenBank/DDBJ whole genome shotgun (WGS) entry which is preliminary data.</text>
</comment>
<evidence type="ECO:0000256" key="4">
    <source>
        <dbReference type="RuleBase" id="RU003719"/>
    </source>
</evidence>